<dbReference type="EMBL" id="FOMG01000029">
    <property type="protein sequence ID" value="SFD28190.1"/>
    <property type="molecule type" value="Genomic_DNA"/>
</dbReference>
<feature type="transmembrane region" description="Helical" evidence="1">
    <location>
        <begin position="157"/>
        <end position="177"/>
    </location>
</feature>
<feature type="transmembrane region" description="Helical" evidence="1">
    <location>
        <begin position="123"/>
        <end position="145"/>
    </location>
</feature>
<gene>
    <name evidence="2" type="ORF">SAMN05421842_12932</name>
</gene>
<evidence type="ECO:0000313" key="2">
    <source>
        <dbReference type="EMBL" id="SFD28190.1"/>
    </source>
</evidence>
<proteinExistence type="predicted"/>
<keyword evidence="1" id="KW-0812">Transmembrane</keyword>
<keyword evidence="1" id="KW-0472">Membrane</keyword>
<dbReference type="OrthoDB" id="1691759at2"/>
<evidence type="ECO:0000256" key="1">
    <source>
        <dbReference type="SAM" id="Phobius"/>
    </source>
</evidence>
<evidence type="ECO:0008006" key="4">
    <source>
        <dbReference type="Google" id="ProtNLM"/>
    </source>
</evidence>
<feature type="transmembrane region" description="Helical" evidence="1">
    <location>
        <begin position="84"/>
        <end position="102"/>
    </location>
</feature>
<feature type="transmembrane region" description="Helical" evidence="1">
    <location>
        <begin position="186"/>
        <end position="203"/>
    </location>
</feature>
<keyword evidence="3" id="KW-1185">Reference proteome</keyword>
<dbReference type="RefSeq" id="WP_090093636.1">
    <property type="nucleotide sequence ID" value="NZ_FOMG01000029.1"/>
</dbReference>
<accession>A0A1I1RCT9</accession>
<feature type="transmembrane region" description="Helical" evidence="1">
    <location>
        <begin position="54"/>
        <end position="72"/>
    </location>
</feature>
<evidence type="ECO:0000313" key="3">
    <source>
        <dbReference type="Proteomes" id="UP000199263"/>
    </source>
</evidence>
<feature type="transmembrane region" description="Helical" evidence="1">
    <location>
        <begin position="215"/>
        <end position="232"/>
    </location>
</feature>
<organism evidence="2 3">
    <name type="scientific">Clostridium uliginosum</name>
    <dbReference type="NCBI Taxonomy" id="119641"/>
    <lineage>
        <taxon>Bacteria</taxon>
        <taxon>Bacillati</taxon>
        <taxon>Bacillota</taxon>
        <taxon>Clostridia</taxon>
        <taxon>Eubacteriales</taxon>
        <taxon>Clostridiaceae</taxon>
        <taxon>Clostridium</taxon>
    </lineage>
</organism>
<sequence length="246" mass="28795">MDVHLNQEIPAYDEEKMMQTIDASKKEYRRQMLLEPMNRLEFLFQQMLSLSKRYWLTQLIVFFVAAFSLGFMNLHEGISENKMSYCAIFAPLLIIFSIPELWKNISTNTYEVENTTYFDLRKVYLSRLVLVGMLDLILLTILTVITAQIGGFSLYESAIYFFVPFNFNCCICFSLLLSKRRICSELLAGGSCISGAVFWYLLVKDYHVYELLQMKIWYVLLILSLGYLIFVGKRIVKCSKCYLEVY</sequence>
<dbReference type="AlphaFoldDB" id="A0A1I1RCT9"/>
<protein>
    <recommendedName>
        <fullName evidence="4">ABC-2 family transporter protein</fullName>
    </recommendedName>
</protein>
<name>A0A1I1RCT9_9CLOT</name>
<reference evidence="2 3" key="1">
    <citation type="submission" date="2016-10" db="EMBL/GenBank/DDBJ databases">
        <authorList>
            <person name="de Groot N.N."/>
        </authorList>
    </citation>
    <scope>NUCLEOTIDE SEQUENCE [LARGE SCALE GENOMIC DNA]</scope>
    <source>
        <strain evidence="2 3">DSM 12992</strain>
    </source>
</reference>
<dbReference type="STRING" id="119641.SAMN05421842_12932"/>
<keyword evidence="1" id="KW-1133">Transmembrane helix</keyword>
<dbReference type="Proteomes" id="UP000199263">
    <property type="component" value="Unassembled WGS sequence"/>
</dbReference>